<dbReference type="AlphaFoldDB" id="A0A9Q9JIU5"/>
<evidence type="ECO:0000313" key="2">
    <source>
        <dbReference type="Proteomes" id="UP001064206"/>
    </source>
</evidence>
<reference evidence="1" key="1">
    <citation type="submission" date="2022-09" db="EMBL/GenBank/DDBJ databases">
        <title>Multidrug resistance Raoultella ornithinolytica Strain MQB_Silv_108.</title>
        <authorList>
            <person name="Quintela-Baluja M."/>
        </authorList>
    </citation>
    <scope>NUCLEOTIDE SEQUENCE</scope>
    <source>
        <strain evidence="1">MQB_Silv_108</strain>
    </source>
</reference>
<proteinExistence type="predicted"/>
<evidence type="ECO:0000313" key="1">
    <source>
        <dbReference type="EMBL" id="UXE39628.1"/>
    </source>
</evidence>
<accession>A0A9Q9JIU5</accession>
<dbReference type="RefSeq" id="WP_260990619.1">
    <property type="nucleotide sequence ID" value="NZ_CP104450.1"/>
</dbReference>
<protein>
    <recommendedName>
        <fullName evidence="3">Alkanesulfonate ABC transporter permease</fullName>
    </recommendedName>
</protein>
<organism evidence="1 2">
    <name type="scientific">Raoultella ornithinolytica</name>
    <name type="common">Klebsiella ornithinolytica</name>
    <dbReference type="NCBI Taxonomy" id="54291"/>
    <lineage>
        <taxon>Bacteria</taxon>
        <taxon>Pseudomonadati</taxon>
        <taxon>Pseudomonadota</taxon>
        <taxon>Gammaproteobacteria</taxon>
        <taxon>Enterobacterales</taxon>
        <taxon>Enterobacteriaceae</taxon>
        <taxon>Klebsiella/Raoultella group</taxon>
        <taxon>Raoultella</taxon>
    </lineage>
</organism>
<gene>
    <name evidence="1" type="ORF">N2J37_07790</name>
</gene>
<dbReference type="EMBL" id="CP104450">
    <property type="protein sequence ID" value="UXE39628.1"/>
    <property type="molecule type" value="Genomic_DNA"/>
</dbReference>
<name>A0A9Q9JIU5_RAOOR</name>
<dbReference type="Proteomes" id="UP001064206">
    <property type="component" value="Chromosome"/>
</dbReference>
<sequence length="154" mass="18084">MADIYYPHDYLPCPLYDGYGFKPASPLLRTEMTTGRARQRRRYLSTPTQNTVKWLFKSDGQAQLFEAWYRETIDDGASWFYMVLKTPMGIEPYKCRFIDIYDGPTPVKPGKWMFTATLELWERPVLPPGWVDFPDFIINSDILDLAVNREWPEA</sequence>
<evidence type="ECO:0008006" key="3">
    <source>
        <dbReference type="Google" id="ProtNLM"/>
    </source>
</evidence>